<dbReference type="SUPFAM" id="SSF102198">
    <property type="entry name" value="Putative cyclase"/>
    <property type="match status" value="1"/>
</dbReference>
<dbReference type="InterPro" id="IPR007325">
    <property type="entry name" value="KFase/CYL"/>
</dbReference>
<name>A0ABN7Y7U8_9BURK</name>
<keyword evidence="2 7" id="KW-0479">Metal-binding</keyword>
<evidence type="ECO:0000313" key="8">
    <source>
        <dbReference type="EMBL" id="CAG9169445.1"/>
    </source>
</evidence>
<dbReference type="InterPro" id="IPR037175">
    <property type="entry name" value="KFase_sf"/>
</dbReference>
<comment type="cofactor">
    <cofactor evidence="7">
        <name>Zn(2+)</name>
        <dbReference type="ChEBI" id="CHEBI:29105"/>
    </cofactor>
    <text evidence="7">Binds 2 zinc ions per subunit.</text>
</comment>
<reference evidence="8 9" key="1">
    <citation type="submission" date="2021-08" db="EMBL/GenBank/DDBJ databases">
        <authorList>
            <person name="Peeters C."/>
        </authorList>
    </citation>
    <scope>NUCLEOTIDE SEQUENCE [LARGE SCALE GENOMIC DNA]</scope>
    <source>
        <strain evidence="8 9">LMG 32289</strain>
    </source>
</reference>
<organism evidence="8 9">
    <name type="scientific">Cupriavidus pampae</name>
    <dbReference type="NCBI Taxonomy" id="659251"/>
    <lineage>
        <taxon>Bacteria</taxon>
        <taxon>Pseudomonadati</taxon>
        <taxon>Pseudomonadota</taxon>
        <taxon>Betaproteobacteria</taxon>
        <taxon>Burkholderiales</taxon>
        <taxon>Burkholderiaceae</taxon>
        <taxon>Cupriavidus</taxon>
    </lineage>
</organism>
<comment type="function">
    <text evidence="1 7">Catalyzes the hydrolysis of N-formyl-L-kynurenine to L-kynurenine, the second step in the kynurenine pathway of tryptophan degradation.</text>
</comment>
<feature type="active site" description="Proton donor/acceptor" evidence="7">
    <location>
        <position position="62"/>
    </location>
</feature>
<accession>A0ABN7Y7U8</accession>
<evidence type="ECO:0000256" key="7">
    <source>
        <dbReference type="HAMAP-Rule" id="MF_01969"/>
    </source>
</evidence>
<protein>
    <recommendedName>
        <fullName evidence="7">Kynurenine formamidase</fullName>
        <shortName evidence="7">KFA</shortName>
        <shortName evidence="7">KFase</shortName>
        <ecNumber evidence="7">3.5.1.9</ecNumber>
    </recommendedName>
    <alternativeName>
        <fullName evidence="7">Arylformamidase</fullName>
    </alternativeName>
    <alternativeName>
        <fullName evidence="7">N-formylkynurenine formamidase</fullName>
        <shortName evidence="7">FKF</shortName>
    </alternativeName>
</protein>
<dbReference type="NCBIfam" id="TIGR03035">
    <property type="entry name" value="trp_arylform"/>
    <property type="match status" value="1"/>
</dbReference>
<dbReference type="InterPro" id="IPR017484">
    <property type="entry name" value="Kynurenine_formamidase_bac"/>
</dbReference>
<feature type="binding site" evidence="7">
    <location>
        <position position="164"/>
    </location>
    <ligand>
        <name>Zn(2+)</name>
        <dbReference type="ChEBI" id="CHEBI:29105"/>
        <label>2</label>
    </ligand>
</feature>
<dbReference type="PANTHER" id="PTHR31118">
    <property type="entry name" value="CYCLASE-LIKE PROTEIN 2"/>
    <property type="match status" value="1"/>
</dbReference>
<comment type="similarity">
    <text evidence="7">Belongs to the Cyclase 1 superfamily. KynB family.</text>
</comment>
<feature type="binding site" evidence="7">
    <location>
        <position position="176"/>
    </location>
    <ligand>
        <name>Zn(2+)</name>
        <dbReference type="ChEBI" id="CHEBI:29105"/>
        <label>2</label>
    </ligand>
</feature>
<keyword evidence="3 7" id="KW-0378">Hydrolase</keyword>
<keyword evidence="9" id="KW-1185">Reference proteome</keyword>
<gene>
    <name evidence="7 8" type="primary">kynB</name>
    <name evidence="8" type="ORF">LMG32289_01671</name>
</gene>
<evidence type="ECO:0000256" key="5">
    <source>
        <dbReference type="ARBA" id="ARBA00023079"/>
    </source>
</evidence>
<evidence type="ECO:0000256" key="6">
    <source>
        <dbReference type="ARBA" id="ARBA00048496"/>
    </source>
</evidence>
<proteinExistence type="inferred from homology"/>
<dbReference type="HAMAP" id="MF_01969">
    <property type="entry name" value="KynB"/>
    <property type="match status" value="1"/>
</dbReference>
<dbReference type="GO" id="GO:0004061">
    <property type="term" value="F:arylformamidase activity"/>
    <property type="evidence" value="ECO:0007669"/>
    <property type="project" value="UniProtKB-EC"/>
</dbReference>
<evidence type="ECO:0000256" key="3">
    <source>
        <dbReference type="ARBA" id="ARBA00022801"/>
    </source>
</evidence>
<feature type="binding site" evidence="7">
    <location>
        <position position="58"/>
    </location>
    <ligand>
        <name>Zn(2+)</name>
        <dbReference type="ChEBI" id="CHEBI:29105"/>
        <label>1</label>
    </ligand>
</feature>
<dbReference type="Pfam" id="PF04199">
    <property type="entry name" value="Cyclase"/>
    <property type="match status" value="1"/>
</dbReference>
<comment type="pathway">
    <text evidence="7">Amino-acid degradation; L-tryptophan degradation via kynurenine pathway; L-kynurenine from L-tryptophan: step 2/2.</text>
</comment>
<dbReference type="Gene3D" id="3.50.30.50">
    <property type="entry name" value="Putative cyclase"/>
    <property type="match status" value="1"/>
</dbReference>
<evidence type="ECO:0000256" key="1">
    <source>
        <dbReference type="ARBA" id="ARBA00002204"/>
    </source>
</evidence>
<feature type="binding site" evidence="7">
    <location>
        <position position="176"/>
    </location>
    <ligand>
        <name>Zn(2+)</name>
        <dbReference type="ChEBI" id="CHEBI:29105"/>
        <label>1</label>
    </ligand>
</feature>
<sequence>MPTAPRTLWDITPPVSSATPVWPGDTPFQHAPSWQMDAHCPVNVGRITMSPHTGAHTDAPLHYAADGAAIGEVSLDAYLGPCRVIHCLGATPVVSPEQIAHALDGTPPRVLLRTYARAPIEAWDSGFCAVATETIALLAAHGVRLIGIDTPSLDPQESKTMDAHRAVHAHGLAILEGIVLDEVPAGDYELIALPLRLTGLDASPVRAVLRSLPRATFPDNH</sequence>
<comment type="subunit">
    <text evidence="7">Homodimer.</text>
</comment>
<dbReference type="EMBL" id="CAJZAG010000003">
    <property type="protein sequence ID" value="CAG9169445.1"/>
    <property type="molecule type" value="Genomic_DNA"/>
</dbReference>
<dbReference type="PANTHER" id="PTHR31118:SF32">
    <property type="entry name" value="KYNURENINE FORMAMIDASE"/>
    <property type="match status" value="1"/>
</dbReference>
<feature type="binding site" evidence="7">
    <location>
        <position position="56"/>
    </location>
    <ligand>
        <name>Zn(2+)</name>
        <dbReference type="ChEBI" id="CHEBI:29105"/>
        <label>1</label>
    </ligand>
</feature>
<evidence type="ECO:0000313" key="9">
    <source>
        <dbReference type="Proteomes" id="UP000706525"/>
    </source>
</evidence>
<comment type="catalytic activity">
    <reaction evidence="6 7">
        <text>N-formyl-L-kynurenine + H2O = L-kynurenine + formate + H(+)</text>
        <dbReference type="Rhea" id="RHEA:13009"/>
        <dbReference type="ChEBI" id="CHEBI:15377"/>
        <dbReference type="ChEBI" id="CHEBI:15378"/>
        <dbReference type="ChEBI" id="CHEBI:15740"/>
        <dbReference type="ChEBI" id="CHEBI:57959"/>
        <dbReference type="ChEBI" id="CHEBI:58629"/>
        <dbReference type="EC" id="3.5.1.9"/>
    </reaction>
</comment>
<evidence type="ECO:0000256" key="4">
    <source>
        <dbReference type="ARBA" id="ARBA00022833"/>
    </source>
</evidence>
<feature type="binding site" evidence="7">
    <location>
        <position position="22"/>
    </location>
    <ligand>
        <name>substrate</name>
    </ligand>
</feature>
<dbReference type="EC" id="3.5.1.9" evidence="7"/>
<comment type="caution">
    <text evidence="8">The sequence shown here is derived from an EMBL/GenBank/DDBJ whole genome shotgun (WGS) entry which is preliminary data.</text>
</comment>
<keyword evidence="5 7" id="KW-0823">Tryptophan catabolism</keyword>
<keyword evidence="4 7" id="KW-0862">Zinc</keyword>
<evidence type="ECO:0000256" key="2">
    <source>
        <dbReference type="ARBA" id="ARBA00022723"/>
    </source>
</evidence>
<dbReference type="Proteomes" id="UP000706525">
    <property type="component" value="Unassembled WGS sequence"/>
</dbReference>
<dbReference type="RefSeq" id="WP_223984730.1">
    <property type="nucleotide sequence ID" value="NZ_CAJZAG010000003.1"/>
</dbReference>
<feature type="binding site" evidence="7">
    <location>
        <position position="58"/>
    </location>
    <ligand>
        <name>Zn(2+)</name>
        <dbReference type="ChEBI" id="CHEBI:29105"/>
        <label>2</label>
    </ligand>
</feature>
<feature type="binding site" evidence="7">
    <location>
        <position position="52"/>
    </location>
    <ligand>
        <name>Zn(2+)</name>
        <dbReference type="ChEBI" id="CHEBI:29105"/>
        <label>1</label>
    </ligand>
</feature>